<dbReference type="PANTHER" id="PTHR30545:SF2">
    <property type="entry name" value="SUGAR FERMENTATION STIMULATION PROTEIN A"/>
    <property type="match status" value="1"/>
</dbReference>
<reference evidence="4" key="1">
    <citation type="submission" date="2020-08" db="EMBL/GenBank/DDBJ databases">
        <authorList>
            <person name="Liu C."/>
            <person name="Sun Q."/>
        </authorList>
    </citation>
    <scope>NUCLEOTIDE SEQUENCE</scope>
    <source>
        <strain evidence="4">BX16</strain>
    </source>
</reference>
<dbReference type="Gene3D" id="3.40.1350.60">
    <property type="match status" value="1"/>
</dbReference>
<feature type="domain" description="SfsA N-terminal OB" evidence="3">
    <location>
        <begin position="12"/>
        <end position="78"/>
    </location>
</feature>
<dbReference type="HAMAP" id="MF_00095">
    <property type="entry name" value="SfsA"/>
    <property type="match status" value="1"/>
</dbReference>
<evidence type="ECO:0000259" key="2">
    <source>
        <dbReference type="Pfam" id="PF03749"/>
    </source>
</evidence>
<evidence type="ECO:0000313" key="5">
    <source>
        <dbReference type="Proteomes" id="UP000644115"/>
    </source>
</evidence>
<dbReference type="Proteomes" id="UP000644115">
    <property type="component" value="Unassembled WGS sequence"/>
</dbReference>
<gene>
    <name evidence="1 4" type="primary">sfsA</name>
    <name evidence="4" type="ORF">H8876_04020</name>
</gene>
<evidence type="ECO:0000313" key="4">
    <source>
        <dbReference type="EMBL" id="MBC5999164.1"/>
    </source>
</evidence>
<dbReference type="RefSeq" id="WP_249286634.1">
    <property type="nucleotide sequence ID" value="NZ_JACRWC010000053.1"/>
</dbReference>
<dbReference type="GO" id="GO:0003677">
    <property type="term" value="F:DNA binding"/>
    <property type="evidence" value="ECO:0007669"/>
    <property type="project" value="InterPro"/>
</dbReference>
<dbReference type="AlphaFoldDB" id="A0A923NBT0"/>
<sequence length="234" mass="26304">MQYQNIRKAIFLERPNRFIAHVELGGSVVKAHVKNTGRCRELLVPGAVVYVEDFEGRMGSRKLQYSLIAVEKQNILINMDSQAPNKVTAEALQNGRLKFPGMDELVELRGEYTYGDSRIDFYGKDCCGKEFLLEVKGVTLEENGVARFPDAPTQRGVKHVEELIRAHETGFEAGILFVIQMKGARRVEPNWRTHEAFGEALQKAQAAGVKVLAYDCRVEPNLLELDEPVEVAVE</sequence>
<dbReference type="InterPro" id="IPR041465">
    <property type="entry name" value="SfsA_N"/>
</dbReference>
<name>A0A923NBT0_9FIRM</name>
<dbReference type="PANTHER" id="PTHR30545">
    <property type="entry name" value="SUGAR FERMENTATION STIMULATION PROTEIN A"/>
    <property type="match status" value="1"/>
</dbReference>
<dbReference type="Pfam" id="PF17746">
    <property type="entry name" value="SfsA_N"/>
    <property type="match status" value="1"/>
</dbReference>
<dbReference type="InterPro" id="IPR005224">
    <property type="entry name" value="SfsA"/>
</dbReference>
<dbReference type="Gene3D" id="2.40.50.580">
    <property type="match status" value="1"/>
</dbReference>
<dbReference type="Pfam" id="PF03749">
    <property type="entry name" value="SfsA"/>
    <property type="match status" value="1"/>
</dbReference>
<dbReference type="NCBIfam" id="TIGR00230">
    <property type="entry name" value="sfsA"/>
    <property type="match status" value="1"/>
</dbReference>
<comment type="caution">
    <text evidence="4">The sequence shown here is derived from an EMBL/GenBank/DDBJ whole genome shotgun (WGS) entry which is preliminary data.</text>
</comment>
<dbReference type="CDD" id="cd22359">
    <property type="entry name" value="SfsA-like_bacterial"/>
    <property type="match status" value="1"/>
</dbReference>
<accession>A0A923NBT0</accession>
<organism evidence="4 5">
    <name type="scientific">Lentihominibacter faecis</name>
    <dbReference type="NCBI Taxonomy" id="2764712"/>
    <lineage>
        <taxon>Bacteria</taxon>
        <taxon>Bacillati</taxon>
        <taxon>Bacillota</taxon>
        <taxon>Clostridia</taxon>
        <taxon>Peptostreptococcales</taxon>
        <taxon>Anaerovoracaceae</taxon>
        <taxon>Lentihominibacter</taxon>
    </lineage>
</organism>
<keyword evidence="5" id="KW-1185">Reference proteome</keyword>
<dbReference type="InterPro" id="IPR040452">
    <property type="entry name" value="SfsA_C"/>
</dbReference>
<comment type="similarity">
    <text evidence="1">Belongs to the SfsA family.</text>
</comment>
<dbReference type="EMBL" id="JACRWC010000053">
    <property type="protein sequence ID" value="MBC5999164.1"/>
    <property type="molecule type" value="Genomic_DNA"/>
</dbReference>
<proteinExistence type="inferred from homology"/>
<evidence type="ECO:0000256" key="1">
    <source>
        <dbReference type="HAMAP-Rule" id="MF_00095"/>
    </source>
</evidence>
<protein>
    <recommendedName>
        <fullName evidence="1">Sugar fermentation stimulation protein homolog</fullName>
    </recommendedName>
</protein>
<feature type="domain" description="Sugar fermentation stimulation protein C-terminal" evidence="2">
    <location>
        <begin position="82"/>
        <end position="221"/>
    </location>
</feature>
<evidence type="ECO:0000259" key="3">
    <source>
        <dbReference type="Pfam" id="PF17746"/>
    </source>
</evidence>